<evidence type="ECO:0000313" key="4">
    <source>
        <dbReference type="Proteomes" id="UP000694397"/>
    </source>
</evidence>
<dbReference type="InterPro" id="IPR036116">
    <property type="entry name" value="FN3_sf"/>
</dbReference>
<proteinExistence type="predicted"/>
<protein>
    <submittedName>
        <fullName evidence="3">Interleukin-20 receptor subunit beta</fullName>
    </submittedName>
</protein>
<accession>A0A8D0CJ48</accession>
<dbReference type="InterPro" id="IPR003961">
    <property type="entry name" value="FN3_dom"/>
</dbReference>
<dbReference type="GO" id="GO:0004896">
    <property type="term" value="F:cytokine receptor activity"/>
    <property type="evidence" value="ECO:0007669"/>
    <property type="project" value="TreeGrafter"/>
</dbReference>
<dbReference type="RefSeq" id="XP_029105208.1">
    <property type="nucleotide sequence ID" value="XM_029249375.1"/>
</dbReference>
<dbReference type="InterPro" id="IPR013783">
    <property type="entry name" value="Ig-like_fold"/>
</dbReference>
<evidence type="ECO:0000313" key="3">
    <source>
        <dbReference type="Ensembl" id="ENSSFOP00015073569.1"/>
    </source>
</evidence>
<name>A0A8D0CJ48_SCLFO</name>
<feature type="domain" description="Fibronectin type-III" evidence="2">
    <location>
        <begin position="60"/>
        <end position="159"/>
    </location>
</feature>
<dbReference type="PANTHER" id="PTHR20859:SF48">
    <property type="entry name" value="INTERLEUKIN-20 RECEPTOR SUBUNIT BETA"/>
    <property type="match status" value="1"/>
</dbReference>
<feature type="region of interest" description="Disordered" evidence="1">
    <location>
        <begin position="1"/>
        <end position="28"/>
    </location>
</feature>
<dbReference type="AlphaFoldDB" id="A0A8D0CJ48"/>
<dbReference type="InterPro" id="IPR015373">
    <property type="entry name" value="Interferon/interleukin_rcp_dom"/>
</dbReference>
<dbReference type="Proteomes" id="UP000694397">
    <property type="component" value="Chromosome 25"/>
</dbReference>
<dbReference type="GO" id="GO:0042015">
    <property type="term" value="F:interleukin-20 binding"/>
    <property type="evidence" value="ECO:0007669"/>
    <property type="project" value="TreeGrafter"/>
</dbReference>
<evidence type="ECO:0000259" key="2">
    <source>
        <dbReference type="PROSITE" id="PS50853"/>
    </source>
</evidence>
<dbReference type="SUPFAM" id="SSF49265">
    <property type="entry name" value="Fibronectin type III"/>
    <property type="match status" value="2"/>
</dbReference>
<dbReference type="PROSITE" id="PS50853">
    <property type="entry name" value="FN3"/>
    <property type="match status" value="1"/>
</dbReference>
<dbReference type="Pfam" id="PF01108">
    <property type="entry name" value="Tissue_fac"/>
    <property type="match status" value="1"/>
</dbReference>
<dbReference type="KEGG" id="sfm:114909503"/>
<dbReference type="GeneID" id="114909503"/>
<dbReference type="Pfam" id="PF09294">
    <property type="entry name" value="Interfer-bind"/>
    <property type="match status" value="1"/>
</dbReference>
<dbReference type="InterPro" id="IPR050650">
    <property type="entry name" value="Type-II_Cytokine-TF_Rcpt"/>
</dbReference>
<reference evidence="3" key="3">
    <citation type="submission" date="2025-09" db="UniProtKB">
        <authorList>
            <consortium name="Ensembl"/>
        </authorList>
    </citation>
    <scope>IDENTIFICATION</scope>
</reference>
<keyword evidence="4" id="KW-1185">Reference proteome</keyword>
<organism evidence="3 4">
    <name type="scientific">Scleropages formosus</name>
    <name type="common">Asian bonytongue</name>
    <name type="synonym">Osteoglossum formosum</name>
    <dbReference type="NCBI Taxonomy" id="113540"/>
    <lineage>
        <taxon>Eukaryota</taxon>
        <taxon>Metazoa</taxon>
        <taxon>Chordata</taxon>
        <taxon>Craniata</taxon>
        <taxon>Vertebrata</taxon>
        <taxon>Euteleostomi</taxon>
        <taxon>Actinopterygii</taxon>
        <taxon>Neopterygii</taxon>
        <taxon>Teleostei</taxon>
        <taxon>Osteoglossocephala</taxon>
        <taxon>Osteoglossomorpha</taxon>
        <taxon>Osteoglossiformes</taxon>
        <taxon>Osteoglossidae</taxon>
        <taxon>Scleropages</taxon>
    </lineage>
</organism>
<sequence length="368" mass="39660">MSRGPATGEEGADGGTGRDGTGQDMEPRVMPNGWSRFLLLQVLCSASHATPATGAGLLHPPSDVSVDSVNMKHRLTWRPPEVSCATVSYSVQFQGEFELRILNGSWEEVQACQRIGACVCDLSDHLASDSDYELRVRAECGGAVSRWARPAMPFNRKQTRLAPPALSIHTTGSSAQVHFPDLPPALHLFLTHWQRGDELRASTVWVSVEERPFLLSQLQEGATYCLRAQIQLPGSNRSASSDTHCFSIADSQFPGLEASIVCVATLVTMALLGGLLWCVSRVGRSLVHSCYPQEPLPAALDCIQHHVVLRLVVHPQQCETHNAVLLLWPAQLHTHSSPGKTGTECCRCSAECCAPLLSGGGGAILTEG</sequence>
<evidence type="ECO:0000256" key="1">
    <source>
        <dbReference type="SAM" id="MobiDB-lite"/>
    </source>
</evidence>
<dbReference type="CDD" id="cd00063">
    <property type="entry name" value="FN3"/>
    <property type="match status" value="1"/>
</dbReference>
<dbReference type="GO" id="GO:0005886">
    <property type="term" value="C:plasma membrane"/>
    <property type="evidence" value="ECO:0007669"/>
    <property type="project" value="TreeGrafter"/>
</dbReference>
<dbReference type="GeneTree" id="ENSGT00510000048354"/>
<gene>
    <name evidence="3" type="primary">LOC114909503</name>
</gene>
<reference evidence="3 4" key="1">
    <citation type="submission" date="2019-04" db="EMBL/GenBank/DDBJ databases">
        <authorList>
            <consortium name="Wellcome Sanger Institute Data Sharing"/>
        </authorList>
    </citation>
    <scope>NUCLEOTIDE SEQUENCE [LARGE SCALE GENOMIC DNA]</scope>
</reference>
<dbReference type="KEGG" id="sfm:108926823"/>
<dbReference type="Gene3D" id="2.60.40.10">
    <property type="entry name" value="Immunoglobulins"/>
    <property type="match status" value="2"/>
</dbReference>
<reference evidence="3" key="2">
    <citation type="submission" date="2025-08" db="UniProtKB">
        <authorList>
            <consortium name="Ensembl"/>
        </authorList>
    </citation>
    <scope>IDENTIFICATION</scope>
</reference>
<dbReference type="PANTHER" id="PTHR20859">
    <property type="entry name" value="INTERFERON/INTERLEUKIN RECEPTOR"/>
    <property type="match status" value="1"/>
</dbReference>
<dbReference type="OrthoDB" id="8704831at2759"/>
<dbReference type="Ensembl" id="ENSSFOT00015040117.1">
    <property type="protein sequence ID" value="ENSSFOP00015073569.1"/>
    <property type="gene ID" value="ENSSFOG00015025846.1"/>
</dbReference>